<dbReference type="RefSeq" id="WP_344132207.1">
    <property type="nucleotide sequence ID" value="NZ_BAAALT010000097.1"/>
</dbReference>
<evidence type="ECO:0000259" key="5">
    <source>
        <dbReference type="Pfam" id="PF17806"/>
    </source>
</evidence>
<feature type="domain" description="Aminomethyltransferase C-terminal" evidence="4">
    <location>
        <begin position="760"/>
        <end position="843"/>
    </location>
</feature>
<dbReference type="EMBL" id="BAAALT010000097">
    <property type="protein sequence ID" value="GAA1808684.1"/>
    <property type="molecule type" value="Genomic_DNA"/>
</dbReference>
<dbReference type="Gene3D" id="3.30.70.1520">
    <property type="entry name" value="Heterotetrameric sarcosine oxidase"/>
    <property type="match status" value="1"/>
</dbReference>
<dbReference type="Pfam" id="PF01571">
    <property type="entry name" value="GCV_T"/>
    <property type="match status" value="1"/>
</dbReference>
<sequence>MSRHLSAGRIDRARALRFTFDGVTFEGYAGDTLASALLANGIHHVSTSVTHGRPRGILTAGSEEPTALVRVDAPYVEPMRTATTVELVDGLVAEPLAGRGRLSGPDGARYDAVWAHCDVLVVGAGPVGLSAAADAAREGARVILVDERPELGGSALDLGTAFETRDLIADDLAVLRSHASSPEVTLLSRTTALGVYDDGFVAAVQHRTDHLPAGAGGTRQRLWRIRAKRILLATGWHERPLAFEGNDLPGVMLASAAVSYLHRYGVLVGRRAVVVTTNDTGHAAAATLAAAGVEVAATVDTRDAYPRIEVFGGTRVQGVAVRDRRYDADVVLVAGGFSPVLQLYSQAGGRLRYDAAIGAMVPDGCRAAVGYISPLPPPSHVPAPQGGYVDLQRDVLVSDVARATGAGLRSVEHVKRYTTAGTAHDQGKTSGFLTSSTVAAGLGTGMELTTFRPPYVPVLFAALAGRDRGALFDPVRETSLHDAHVALGAVFENVGQWRRARYYPRGGESMDEAVDRECRAARGGVAIMDASTLGKIEVVGPDAGVFLDRVYTNVISSLPVGAIRYGVMCGLDGMVFDDGTVARLADDRFLVTTTTGNAARVLDWMEEWLQTEWPDLRVWCTSVTEQWATVAVVGPRARSLLPAGCHDLPFMRWQDAVVAGMPARVCRISFSGELAYEINVPWSRGPALWGALIGTGATPYGTETMHVLRAEKGYPIIGQDTDGTVTPHDLGLSWAVSRTKPDFIGKRSLARPDTSRAGRKHLVGILPLDPSIRLPEGSHLVTDGVPVGHVTSSYHSETLGRTFALALLTSGRHRHGETLAATLLDGPKLRTVPVTVVSPVLHDPDNTRRDGDRAEPVALSASDAARRPLAAFAGDGVHLTELPLFAQLNVRAPAWMPPSTAHVTATHTALWLGPDETLLVSTPESAPSDPSTWPPAGAYSVVDVSEARVAIAVTGPLARQLFAFGCALDLHPTAFPVGSCAQTVIARAPTLLWHPATDDYRMLVRPSFARYTAAWLIDAAAGYGGQPWERVGGTRD</sequence>
<dbReference type="PRINTS" id="PR00368">
    <property type="entry name" value="FADPNR"/>
</dbReference>
<evidence type="ECO:0000313" key="6">
    <source>
        <dbReference type="EMBL" id="GAA1808684.1"/>
    </source>
</evidence>
<dbReference type="InterPro" id="IPR007375">
    <property type="entry name" value="SoxG"/>
</dbReference>
<dbReference type="InterPro" id="IPR041117">
    <property type="entry name" value="SoxA_A3"/>
</dbReference>
<dbReference type="PANTHER" id="PTHR43757">
    <property type="entry name" value="AMINOMETHYLTRANSFERASE"/>
    <property type="match status" value="1"/>
</dbReference>
<dbReference type="PRINTS" id="PR00411">
    <property type="entry name" value="PNDRDTASEI"/>
</dbReference>
<evidence type="ECO:0000256" key="1">
    <source>
        <dbReference type="ARBA" id="ARBA00008609"/>
    </source>
</evidence>
<evidence type="ECO:0000259" key="4">
    <source>
        <dbReference type="Pfam" id="PF08669"/>
    </source>
</evidence>
<dbReference type="Pfam" id="PF08669">
    <property type="entry name" value="GCV_T_C"/>
    <property type="match status" value="1"/>
</dbReference>
<evidence type="ECO:0000313" key="7">
    <source>
        <dbReference type="Proteomes" id="UP001500218"/>
    </source>
</evidence>
<dbReference type="SUPFAM" id="SSF101790">
    <property type="entry name" value="Aminomethyltransferase beta-barrel domain"/>
    <property type="match status" value="1"/>
</dbReference>
<keyword evidence="7" id="KW-1185">Reference proteome</keyword>
<dbReference type="Pfam" id="PF17806">
    <property type="entry name" value="SO_alpha_A3"/>
    <property type="match status" value="1"/>
</dbReference>
<dbReference type="InterPro" id="IPR029043">
    <property type="entry name" value="GcvT/YgfZ_C"/>
</dbReference>
<dbReference type="SUPFAM" id="SSF103025">
    <property type="entry name" value="Folate-binding domain"/>
    <property type="match status" value="2"/>
</dbReference>
<dbReference type="Pfam" id="PF04268">
    <property type="entry name" value="SoxG"/>
    <property type="match status" value="1"/>
</dbReference>
<dbReference type="SUPFAM" id="SSF51905">
    <property type="entry name" value="FAD/NAD(P)-binding domain"/>
    <property type="match status" value="1"/>
</dbReference>
<dbReference type="InterPro" id="IPR036188">
    <property type="entry name" value="FAD/NAD-bd_sf"/>
</dbReference>
<name>A0ABN2M5H2_9ACTN</name>
<dbReference type="InterPro" id="IPR027266">
    <property type="entry name" value="TrmE/GcvT-like"/>
</dbReference>
<dbReference type="InterPro" id="IPR013977">
    <property type="entry name" value="GcvT_C"/>
</dbReference>
<dbReference type="Pfam" id="PF13510">
    <property type="entry name" value="Fer2_4"/>
    <property type="match status" value="1"/>
</dbReference>
<gene>
    <name evidence="6" type="ORF">GCM10009682_33080</name>
</gene>
<dbReference type="Gene3D" id="3.10.20.440">
    <property type="entry name" value="2Fe-2S iron-sulphur cluster binding domain, sarcosine oxidase, alpha subunit, N-terminal domain"/>
    <property type="match status" value="1"/>
</dbReference>
<dbReference type="Gene3D" id="3.50.50.60">
    <property type="entry name" value="FAD/NAD(P)-binding domain"/>
    <property type="match status" value="1"/>
</dbReference>
<comment type="caution">
    <text evidence="6">The sequence shown here is derived from an EMBL/GenBank/DDBJ whole genome shotgun (WGS) entry which is preliminary data.</text>
</comment>
<comment type="similarity">
    <text evidence="1">Belongs to the GcvT family.</text>
</comment>
<protein>
    <submittedName>
        <fullName evidence="6">2Fe-2S iron-sulfur cluster-binding protein</fullName>
    </submittedName>
</protein>
<evidence type="ECO:0000259" key="3">
    <source>
        <dbReference type="Pfam" id="PF01571"/>
    </source>
</evidence>
<reference evidence="6 7" key="1">
    <citation type="journal article" date="2019" name="Int. J. Syst. Evol. Microbiol.">
        <title>The Global Catalogue of Microorganisms (GCM) 10K type strain sequencing project: providing services to taxonomists for standard genome sequencing and annotation.</title>
        <authorList>
            <consortium name="The Broad Institute Genomics Platform"/>
            <consortium name="The Broad Institute Genome Sequencing Center for Infectious Disease"/>
            <person name="Wu L."/>
            <person name="Ma J."/>
        </authorList>
    </citation>
    <scope>NUCLEOTIDE SEQUENCE [LARGE SCALE GENOMIC DNA]</scope>
    <source>
        <strain evidence="6 7">JCM 13250</strain>
    </source>
</reference>
<accession>A0ABN2M5H2</accession>
<dbReference type="InterPro" id="IPR042204">
    <property type="entry name" value="2Fe-2S-bd_N"/>
</dbReference>
<evidence type="ECO:0000256" key="2">
    <source>
        <dbReference type="ARBA" id="ARBA00023002"/>
    </source>
</evidence>
<dbReference type="PANTHER" id="PTHR43757:SF2">
    <property type="entry name" value="AMINOMETHYLTRANSFERASE, MITOCHONDRIAL"/>
    <property type="match status" value="1"/>
</dbReference>
<proteinExistence type="inferred from homology"/>
<dbReference type="Gene3D" id="3.30.1360.120">
    <property type="entry name" value="Probable tRNA modification gtpase trme, domain 1"/>
    <property type="match status" value="2"/>
</dbReference>
<keyword evidence="2" id="KW-0560">Oxidoreductase</keyword>
<dbReference type="InterPro" id="IPR006222">
    <property type="entry name" value="GCVT_N"/>
</dbReference>
<dbReference type="Pfam" id="PF12831">
    <property type="entry name" value="FAD_oxidored"/>
    <property type="match status" value="1"/>
</dbReference>
<dbReference type="Proteomes" id="UP001500218">
    <property type="component" value="Unassembled WGS sequence"/>
</dbReference>
<feature type="domain" description="GCVT N-terminal" evidence="3">
    <location>
        <begin position="480"/>
        <end position="740"/>
    </location>
</feature>
<feature type="domain" description="SoxA A3" evidence="5">
    <location>
        <begin position="388"/>
        <end position="466"/>
    </location>
</feature>
<organism evidence="6 7">
    <name type="scientific">Luedemannella flava</name>
    <dbReference type="NCBI Taxonomy" id="349316"/>
    <lineage>
        <taxon>Bacteria</taxon>
        <taxon>Bacillati</taxon>
        <taxon>Actinomycetota</taxon>
        <taxon>Actinomycetes</taxon>
        <taxon>Micromonosporales</taxon>
        <taxon>Micromonosporaceae</taxon>
        <taxon>Luedemannella</taxon>
    </lineage>
</organism>
<dbReference type="InterPro" id="IPR028896">
    <property type="entry name" value="GcvT/YgfZ/DmdA"/>
</dbReference>